<protein>
    <submittedName>
        <fullName evidence="1">Uncharacterized protein</fullName>
    </submittedName>
</protein>
<name>A0A840MN89_9PROT</name>
<proteinExistence type="predicted"/>
<keyword evidence="2" id="KW-1185">Reference proteome</keyword>
<reference evidence="1 2" key="1">
    <citation type="submission" date="2020-08" db="EMBL/GenBank/DDBJ databases">
        <title>Genomic Encyclopedia of Type Strains, Phase IV (KMG-IV): sequencing the most valuable type-strain genomes for metagenomic binning, comparative biology and taxonomic classification.</title>
        <authorList>
            <person name="Goeker M."/>
        </authorList>
    </citation>
    <scope>NUCLEOTIDE SEQUENCE [LARGE SCALE GENOMIC DNA]</scope>
    <source>
        <strain evidence="1 2">DSM 27165</strain>
    </source>
</reference>
<dbReference type="Proteomes" id="UP000575898">
    <property type="component" value="Unassembled WGS sequence"/>
</dbReference>
<gene>
    <name evidence="1" type="ORF">HNQ59_001858</name>
</gene>
<evidence type="ECO:0000313" key="2">
    <source>
        <dbReference type="Proteomes" id="UP000575898"/>
    </source>
</evidence>
<dbReference type="RefSeq" id="WP_184038034.1">
    <property type="nucleotide sequence ID" value="NZ_JACHHY010000009.1"/>
</dbReference>
<sequence length="117" mass="13581">MKTTHVKADKEFEDDGLYCITIWVEEFPPRYISISYDEIEEPESIYIEAEDQKYGFKVPSIDLTLNDSSLKIGLGNDTAYHFHWTNQRCITITLTAEEIEEIKPTLHHIQQKSGQNS</sequence>
<dbReference type="AlphaFoldDB" id="A0A840MN89"/>
<dbReference type="EMBL" id="JACHHY010000009">
    <property type="protein sequence ID" value="MBB5018569.1"/>
    <property type="molecule type" value="Genomic_DNA"/>
</dbReference>
<comment type="caution">
    <text evidence="1">The sequence shown here is derived from an EMBL/GenBank/DDBJ whole genome shotgun (WGS) entry which is preliminary data.</text>
</comment>
<organism evidence="1 2">
    <name type="scientific">Chitinivorax tropicus</name>
    <dbReference type="NCBI Taxonomy" id="714531"/>
    <lineage>
        <taxon>Bacteria</taxon>
        <taxon>Pseudomonadati</taxon>
        <taxon>Pseudomonadota</taxon>
        <taxon>Betaproteobacteria</taxon>
        <taxon>Chitinivorax</taxon>
    </lineage>
</organism>
<accession>A0A840MN89</accession>
<evidence type="ECO:0000313" key="1">
    <source>
        <dbReference type="EMBL" id="MBB5018569.1"/>
    </source>
</evidence>